<reference evidence="1 2" key="1">
    <citation type="submission" date="2011-02" db="EMBL/GenBank/DDBJ databases">
        <title>The Genome Sequence of Sphaeroforma arctica JP610.</title>
        <authorList>
            <consortium name="The Broad Institute Genome Sequencing Platform"/>
            <person name="Russ C."/>
            <person name="Cuomo C."/>
            <person name="Young S.K."/>
            <person name="Zeng Q."/>
            <person name="Gargeya S."/>
            <person name="Alvarado L."/>
            <person name="Berlin A."/>
            <person name="Chapman S.B."/>
            <person name="Chen Z."/>
            <person name="Freedman E."/>
            <person name="Gellesch M."/>
            <person name="Goldberg J."/>
            <person name="Griggs A."/>
            <person name="Gujja S."/>
            <person name="Heilman E."/>
            <person name="Heiman D."/>
            <person name="Howarth C."/>
            <person name="Mehta T."/>
            <person name="Neiman D."/>
            <person name="Pearson M."/>
            <person name="Roberts A."/>
            <person name="Saif S."/>
            <person name="Shea T."/>
            <person name="Shenoy N."/>
            <person name="Sisk P."/>
            <person name="Stolte C."/>
            <person name="Sykes S."/>
            <person name="White J."/>
            <person name="Yandava C."/>
            <person name="Burger G."/>
            <person name="Gray M.W."/>
            <person name="Holland P.W.H."/>
            <person name="King N."/>
            <person name="Lang F.B.F."/>
            <person name="Roger A.J."/>
            <person name="Ruiz-Trillo I."/>
            <person name="Haas B."/>
            <person name="Nusbaum C."/>
            <person name="Birren B."/>
        </authorList>
    </citation>
    <scope>NUCLEOTIDE SEQUENCE [LARGE SCALE GENOMIC DNA]</scope>
    <source>
        <strain evidence="1 2">JP610</strain>
    </source>
</reference>
<keyword evidence="2" id="KW-1185">Reference proteome</keyword>
<proteinExistence type="predicted"/>
<dbReference type="GeneID" id="25904974"/>
<dbReference type="Proteomes" id="UP000054560">
    <property type="component" value="Unassembled WGS sequence"/>
</dbReference>
<dbReference type="EMBL" id="KQ241848">
    <property type="protein sequence ID" value="KNC83274.1"/>
    <property type="molecule type" value="Genomic_DNA"/>
</dbReference>
<evidence type="ECO:0000313" key="2">
    <source>
        <dbReference type="Proteomes" id="UP000054560"/>
    </source>
</evidence>
<organism evidence="1 2">
    <name type="scientific">Sphaeroforma arctica JP610</name>
    <dbReference type="NCBI Taxonomy" id="667725"/>
    <lineage>
        <taxon>Eukaryota</taxon>
        <taxon>Ichthyosporea</taxon>
        <taxon>Ichthyophonida</taxon>
        <taxon>Sphaeroforma</taxon>
    </lineage>
</organism>
<gene>
    <name evidence="1" type="ORF">SARC_04470</name>
</gene>
<name>A0A0L0G341_9EUKA</name>
<dbReference type="RefSeq" id="XP_014157176.1">
    <property type="nucleotide sequence ID" value="XM_014301701.1"/>
</dbReference>
<sequence>MKSDSMTPSRVSDILTPLFHEQRTKIRAQIETEQRDREKEALGEHSGISASLFFKKLELPAFCQKVTGEPNLTVLRMLFKYFNHNGRLVELTLYNSEVRKRVAKAMELTEEDLDQEEEVETSRKGSQKLSVWEQFVLFMVIFTYCRDTMTVASALFDVHESTARWYYITYTIAMFPTAQQAAKCTPERTKVALDLHDNIALYIGDCTGEKIELSACVSNDLYSAAFSEYKNCTTVKHNVISCGNTYVRDITKGYCGASTDNGIHNNELYGSRMRCLSSVADEVAKTIHICYLYDKGLTDSKSLLISVYPAIKSVNGWLAFTFLPFDRLIQVFTPSVDPVDPNSTMRSKTALTCTQSV</sequence>
<dbReference type="AlphaFoldDB" id="A0A0L0G341"/>
<accession>A0A0L0G341</accession>
<protein>
    <submittedName>
        <fullName evidence="1">Uncharacterized protein</fullName>
    </submittedName>
</protein>
<evidence type="ECO:0000313" key="1">
    <source>
        <dbReference type="EMBL" id="KNC83274.1"/>
    </source>
</evidence>